<dbReference type="PRINTS" id="PR00039">
    <property type="entry name" value="HTHLYSR"/>
</dbReference>
<dbReference type="PANTHER" id="PTHR30346:SF28">
    <property type="entry name" value="HTH-TYPE TRANSCRIPTIONAL REGULATOR CYNR"/>
    <property type="match status" value="1"/>
</dbReference>
<gene>
    <name evidence="6" type="ordered locus">Arad_7236</name>
</gene>
<keyword evidence="4" id="KW-0804">Transcription</keyword>
<dbReference type="SUPFAM" id="SSF53850">
    <property type="entry name" value="Periplasmic binding protein-like II"/>
    <property type="match status" value="1"/>
</dbReference>
<dbReference type="HOGENOM" id="CLU_039613_6_3_5"/>
<evidence type="ECO:0000256" key="1">
    <source>
        <dbReference type="ARBA" id="ARBA00009437"/>
    </source>
</evidence>
<evidence type="ECO:0000313" key="7">
    <source>
        <dbReference type="Proteomes" id="UP000001600"/>
    </source>
</evidence>
<dbReference type="CDD" id="cd05466">
    <property type="entry name" value="PBP2_LTTR_substrate"/>
    <property type="match status" value="1"/>
</dbReference>
<dbReference type="GO" id="GO:0003677">
    <property type="term" value="F:DNA binding"/>
    <property type="evidence" value="ECO:0007669"/>
    <property type="project" value="UniProtKB-KW"/>
</dbReference>
<dbReference type="PANTHER" id="PTHR30346">
    <property type="entry name" value="TRANSCRIPTIONAL DUAL REGULATOR HCAR-RELATED"/>
    <property type="match status" value="1"/>
</dbReference>
<dbReference type="InterPro" id="IPR000847">
    <property type="entry name" value="LysR_HTH_N"/>
</dbReference>
<dbReference type="Pfam" id="PF00126">
    <property type="entry name" value="HTH_1"/>
    <property type="match status" value="1"/>
</dbReference>
<proteinExistence type="inferred from homology"/>
<dbReference type="GO" id="GO:0032993">
    <property type="term" value="C:protein-DNA complex"/>
    <property type="evidence" value="ECO:0007669"/>
    <property type="project" value="TreeGrafter"/>
</dbReference>
<feature type="domain" description="HTH lysR-type" evidence="5">
    <location>
        <begin position="11"/>
        <end position="68"/>
    </location>
</feature>
<dbReference type="Gene3D" id="1.10.10.10">
    <property type="entry name" value="Winged helix-like DNA-binding domain superfamily/Winged helix DNA-binding domain"/>
    <property type="match status" value="1"/>
</dbReference>
<dbReference type="InterPro" id="IPR036390">
    <property type="entry name" value="WH_DNA-bd_sf"/>
</dbReference>
<dbReference type="EMBL" id="CP000629">
    <property type="protein sequence ID" value="ACM28783.1"/>
    <property type="molecule type" value="Genomic_DNA"/>
</dbReference>
<evidence type="ECO:0000313" key="6">
    <source>
        <dbReference type="EMBL" id="ACM28783.1"/>
    </source>
</evidence>
<dbReference type="STRING" id="311403.Arad_7236"/>
<protein>
    <submittedName>
        <fullName evidence="6">Transcriptional regulator protein</fullName>
    </submittedName>
</protein>
<name>B9JMK2_RHIR8</name>
<dbReference type="Gene3D" id="3.40.190.290">
    <property type="match status" value="1"/>
</dbReference>
<dbReference type="Proteomes" id="UP000001600">
    <property type="component" value="Chromosome 2"/>
</dbReference>
<dbReference type="GO" id="GO:0003700">
    <property type="term" value="F:DNA-binding transcription factor activity"/>
    <property type="evidence" value="ECO:0007669"/>
    <property type="project" value="InterPro"/>
</dbReference>
<dbReference type="KEGG" id="ara:Arad_7236"/>
<keyword evidence="3" id="KW-0238">DNA-binding</keyword>
<comment type="similarity">
    <text evidence="1">Belongs to the LysR transcriptional regulatory family.</text>
</comment>
<accession>B9JMK2</accession>
<dbReference type="PROSITE" id="PS50931">
    <property type="entry name" value="HTH_LYSR"/>
    <property type="match status" value="1"/>
</dbReference>
<evidence type="ECO:0000256" key="4">
    <source>
        <dbReference type="ARBA" id="ARBA00023163"/>
    </source>
</evidence>
<evidence type="ECO:0000259" key="5">
    <source>
        <dbReference type="PROSITE" id="PS50931"/>
    </source>
</evidence>
<reference evidence="6 7" key="1">
    <citation type="journal article" date="2009" name="J. Bacteriol.">
        <title>Genome sequences of three Agrobacterium biovars help elucidate the evolution of multichromosome genomes in bacteria.</title>
        <authorList>
            <person name="Slater S.C."/>
            <person name="Goldman B.S."/>
            <person name="Goodner B."/>
            <person name="Setubal J.C."/>
            <person name="Farrand S.K."/>
            <person name="Nester E.W."/>
            <person name="Burr T.J."/>
            <person name="Banta L."/>
            <person name="Dickerman A.W."/>
            <person name="Paulsen I."/>
            <person name="Otten L."/>
            <person name="Suen G."/>
            <person name="Welch R."/>
            <person name="Almeida N.F."/>
            <person name="Arnold F."/>
            <person name="Burton O.T."/>
            <person name="Du Z."/>
            <person name="Ewing A."/>
            <person name="Godsy E."/>
            <person name="Heisel S."/>
            <person name="Houmiel K.L."/>
            <person name="Jhaveri J."/>
            <person name="Lu J."/>
            <person name="Miller N.M."/>
            <person name="Norton S."/>
            <person name="Chen Q."/>
            <person name="Phoolcharoen W."/>
            <person name="Ohlin V."/>
            <person name="Ondrusek D."/>
            <person name="Pride N."/>
            <person name="Stricklin S.L."/>
            <person name="Sun J."/>
            <person name="Wheeler C."/>
            <person name="Wilson L."/>
            <person name="Zhu H."/>
            <person name="Wood D.W."/>
        </authorList>
    </citation>
    <scope>NUCLEOTIDE SEQUENCE [LARGE SCALE GENOMIC DNA]</scope>
    <source>
        <strain evidence="7">K84 / ATCC BAA-868</strain>
    </source>
</reference>
<dbReference type="InterPro" id="IPR036388">
    <property type="entry name" value="WH-like_DNA-bd_sf"/>
</dbReference>
<sequence length="317" mass="35430">MASRYPRINNLNWNLLRTFLVIVEERNITKAADRLLLRQPSVTAALQKLEETLGRQLIQRDSRRFVLTSHGEMLRQECMEIFRRVERIGEKLSADEDDLTGQIRIMIVTHVMMPGLDQALRQMRRRHPSVSVRIDVAHSQDIVRAVAQKQLPFGFCLLPKPLAPLNCRFLMREEFGIYCGATHPLFGRSDVDLAQLREEAFIAFACSQEGGALEPMIALRDGAGLGTWTVGSSPNLEEVRRLIAAGLGIGILPKDAAQHAVEAEELWLLPPLCDSLGADVYLVTNPEMELGAAETAFLDIFNTALFDAQHQPPEALA</sequence>
<dbReference type="InterPro" id="IPR005119">
    <property type="entry name" value="LysR_subst-bd"/>
</dbReference>
<dbReference type="eggNOG" id="COG0583">
    <property type="taxonomic scope" value="Bacteria"/>
</dbReference>
<dbReference type="AlphaFoldDB" id="B9JMK2"/>
<keyword evidence="2" id="KW-0805">Transcription regulation</keyword>
<dbReference type="Pfam" id="PF03466">
    <property type="entry name" value="LysR_substrate"/>
    <property type="match status" value="1"/>
</dbReference>
<evidence type="ECO:0000256" key="2">
    <source>
        <dbReference type="ARBA" id="ARBA00023015"/>
    </source>
</evidence>
<evidence type="ECO:0000256" key="3">
    <source>
        <dbReference type="ARBA" id="ARBA00023125"/>
    </source>
</evidence>
<dbReference type="SUPFAM" id="SSF46785">
    <property type="entry name" value="Winged helix' DNA-binding domain"/>
    <property type="match status" value="1"/>
</dbReference>
<organism evidence="6 7">
    <name type="scientific">Rhizobium rhizogenes (strain K84 / ATCC BAA-868)</name>
    <name type="common">Agrobacterium radiobacter</name>
    <dbReference type="NCBI Taxonomy" id="311403"/>
    <lineage>
        <taxon>Bacteria</taxon>
        <taxon>Pseudomonadati</taxon>
        <taxon>Pseudomonadota</taxon>
        <taxon>Alphaproteobacteria</taxon>
        <taxon>Hyphomicrobiales</taxon>
        <taxon>Rhizobiaceae</taxon>
        <taxon>Rhizobium/Agrobacterium group</taxon>
        <taxon>Rhizobium</taxon>
    </lineage>
</organism>
<dbReference type="RefSeq" id="WP_007689054.1">
    <property type="nucleotide sequence ID" value="NC_011983.1"/>
</dbReference>